<evidence type="ECO:0000259" key="1">
    <source>
        <dbReference type="Pfam" id="PF05699"/>
    </source>
</evidence>
<gene>
    <name evidence="3" type="primary">LOC136091032</name>
</gene>
<evidence type="ECO:0000313" key="3">
    <source>
        <dbReference type="RefSeq" id="XP_065674088.1"/>
    </source>
</evidence>
<dbReference type="InterPro" id="IPR012337">
    <property type="entry name" value="RNaseH-like_sf"/>
</dbReference>
<reference evidence="3" key="1">
    <citation type="submission" date="2025-08" db="UniProtKB">
        <authorList>
            <consortium name="RefSeq"/>
        </authorList>
    </citation>
    <scope>IDENTIFICATION</scope>
</reference>
<evidence type="ECO:0000313" key="2">
    <source>
        <dbReference type="Proteomes" id="UP001652625"/>
    </source>
</evidence>
<dbReference type="GeneID" id="136091032"/>
<dbReference type="Pfam" id="PF05699">
    <property type="entry name" value="Dimer_Tnp_hAT"/>
    <property type="match status" value="1"/>
</dbReference>
<feature type="domain" description="HAT C-terminal dimerisation" evidence="1">
    <location>
        <begin position="42"/>
        <end position="101"/>
    </location>
</feature>
<keyword evidence="2" id="KW-1185">Reference proteome</keyword>
<accession>A0ABM4DHY3</accession>
<dbReference type="PANTHER" id="PTHR46289">
    <property type="entry name" value="52 KDA REPRESSOR OF THE INHIBITOR OF THE PROTEIN KINASE-LIKE PROTEIN-RELATED"/>
    <property type="match status" value="1"/>
</dbReference>
<dbReference type="Proteomes" id="UP001652625">
    <property type="component" value="Chromosome 14"/>
</dbReference>
<protein>
    <submittedName>
        <fullName evidence="3">52 kDa repressor of the inhibitor of the protein kinase-like</fullName>
    </submittedName>
</protein>
<organism evidence="2 3">
    <name type="scientific">Hydra vulgaris</name>
    <name type="common">Hydra</name>
    <name type="synonym">Hydra attenuata</name>
    <dbReference type="NCBI Taxonomy" id="6087"/>
    <lineage>
        <taxon>Eukaryota</taxon>
        <taxon>Metazoa</taxon>
        <taxon>Cnidaria</taxon>
        <taxon>Hydrozoa</taxon>
        <taxon>Hydroidolina</taxon>
        <taxon>Anthoathecata</taxon>
        <taxon>Aplanulata</taxon>
        <taxon>Hydridae</taxon>
        <taxon>Hydra</taxon>
    </lineage>
</organism>
<dbReference type="InterPro" id="IPR008906">
    <property type="entry name" value="HATC_C_dom"/>
</dbReference>
<dbReference type="InterPro" id="IPR052958">
    <property type="entry name" value="IFN-induced_PKR_regulator"/>
</dbReference>
<dbReference type="PANTHER" id="PTHR46289:SF14">
    <property type="entry name" value="DUF4371 DOMAIN-CONTAINING PROTEIN"/>
    <property type="match status" value="1"/>
</dbReference>
<dbReference type="RefSeq" id="XP_065674088.1">
    <property type="nucleotide sequence ID" value="XM_065818016.1"/>
</dbReference>
<proteinExistence type="predicted"/>
<name>A0ABM4DHY3_HYDVU</name>
<sequence>MYKSNLSNSDAVDQEFMFWKRKWSVIKPEGRPNTLAKAIKICEKNQYPNLFELLKIICTLPVTSAECERSFSVMRRFRTWLKARLTADRLGSLAIMNIHYNKIVDYKQISKLFFTLHPKKLYEKV</sequence>
<dbReference type="SUPFAM" id="SSF53098">
    <property type="entry name" value="Ribonuclease H-like"/>
    <property type="match status" value="1"/>
</dbReference>